<dbReference type="Proteomes" id="UP000015104">
    <property type="component" value="Unassembled WGS sequence"/>
</dbReference>
<reference evidence="2" key="1">
    <citation type="submission" date="2011-08" db="EMBL/GenBank/DDBJ databases">
        <authorList>
            <person name="Rombauts S."/>
        </authorList>
    </citation>
    <scope>NUCLEOTIDE SEQUENCE</scope>
    <source>
        <strain evidence="2">London</strain>
    </source>
</reference>
<name>T1KU19_TETUR</name>
<dbReference type="EnsemblMetazoa" id="tetur21g01800.1">
    <property type="protein sequence ID" value="tetur21g01800.1"/>
    <property type="gene ID" value="tetur21g01800"/>
</dbReference>
<dbReference type="EMBL" id="CAEY01000548">
    <property type="status" value="NOT_ANNOTATED_CDS"/>
    <property type="molecule type" value="Genomic_DNA"/>
</dbReference>
<organism evidence="1 2">
    <name type="scientific">Tetranychus urticae</name>
    <name type="common">Two-spotted spider mite</name>
    <dbReference type="NCBI Taxonomy" id="32264"/>
    <lineage>
        <taxon>Eukaryota</taxon>
        <taxon>Metazoa</taxon>
        <taxon>Ecdysozoa</taxon>
        <taxon>Arthropoda</taxon>
        <taxon>Chelicerata</taxon>
        <taxon>Arachnida</taxon>
        <taxon>Acari</taxon>
        <taxon>Acariformes</taxon>
        <taxon>Trombidiformes</taxon>
        <taxon>Prostigmata</taxon>
        <taxon>Eleutherengona</taxon>
        <taxon>Raphignathae</taxon>
        <taxon>Tetranychoidea</taxon>
        <taxon>Tetranychidae</taxon>
        <taxon>Tetranychus</taxon>
    </lineage>
</organism>
<dbReference type="AlphaFoldDB" id="T1KU19"/>
<dbReference type="HOGENOM" id="CLU_2834439_0_0_1"/>
<reference evidence="1" key="2">
    <citation type="submission" date="2015-06" db="UniProtKB">
        <authorList>
            <consortium name="EnsemblMetazoa"/>
        </authorList>
    </citation>
    <scope>IDENTIFICATION</scope>
</reference>
<protein>
    <submittedName>
        <fullName evidence="1">Uncharacterized protein</fullName>
    </submittedName>
</protein>
<accession>T1KU19</accession>
<proteinExistence type="predicted"/>
<evidence type="ECO:0000313" key="2">
    <source>
        <dbReference type="Proteomes" id="UP000015104"/>
    </source>
</evidence>
<evidence type="ECO:0000313" key="1">
    <source>
        <dbReference type="EnsemblMetazoa" id="tetur21g01800.1"/>
    </source>
</evidence>
<keyword evidence="2" id="KW-1185">Reference proteome</keyword>
<sequence length="66" mass="8059">MFNQSANRQMRLLLDFFILYFHRVRKVPNITLMKSLVKGWPCKYGFHEAREYEQKISLDMEMAKMQ</sequence>